<dbReference type="eggNOG" id="ENOG502QS8Q">
    <property type="taxonomic scope" value="Eukaryota"/>
</dbReference>
<dbReference type="STRING" id="559295.C5DFC6"/>
<keyword evidence="6" id="KW-0137">Centromere</keyword>
<comment type="subcellular location">
    <subcellularLocation>
        <location evidence="2">Chromosome</location>
        <location evidence="2">Centromere</location>
    </subcellularLocation>
    <subcellularLocation>
        <location evidence="1">Nucleus</location>
    </subcellularLocation>
</comment>
<dbReference type="GO" id="GO:0005634">
    <property type="term" value="C:nucleus"/>
    <property type="evidence" value="ECO:0007669"/>
    <property type="project" value="UniProtKB-SubCell"/>
</dbReference>
<protein>
    <submittedName>
        <fullName evidence="7">KLTH0D14036p</fullName>
    </submittedName>
</protein>
<accession>C5DFC6</accession>
<dbReference type="FunCoup" id="C5DFC6">
    <property type="interactions" value="94"/>
</dbReference>
<evidence type="ECO:0000256" key="5">
    <source>
        <dbReference type="ARBA" id="ARBA00023242"/>
    </source>
</evidence>
<proteinExistence type="inferred from homology"/>
<dbReference type="PANTHER" id="PTHR48208">
    <property type="entry name" value="CENTROMERE PROTEIN I"/>
    <property type="match status" value="1"/>
</dbReference>
<dbReference type="GeneID" id="8295563"/>
<dbReference type="InParanoid" id="C5DFC6"/>
<keyword evidence="5" id="KW-0539">Nucleus</keyword>
<keyword evidence="8" id="KW-1185">Reference proteome</keyword>
<evidence type="ECO:0000313" key="8">
    <source>
        <dbReference type="Proteomes" id="UP000002036"/>
    </source>
</evidence>
<dbReference type="HOGENOM" id="CLU_022668_0_0_1"/>
<gene>
    <name evidence="7" type="ordered locus">KLTH0D14036g</name>
</gene>
<dbReference type="OrthoDB" id="6347512at2759"/>
<dbReference type="OMA" id="NYLWRNK"/>
<dbReference type="GO" id="GO:0034080">
    <property type="term" value="P:CENP-A containing chromatin assembly"/>
    <property type="evidence" value="ECO:0007669"/>
    <property type="project" value="TreeGrafter"/>
</dbReference>
<dbReference type="InterPro" id="IPR012485">
    <property type="entry name" value="CENP-I"/>
</dbReference>
<evidence type="ECO:0000256" key="1">
    <source>
        <dbReference type="ARBA" id="ARBA00004123"/>
    </source>
</evidence>
<dbReference type="PANTHER" id="PTHR48208:SF2">
    <property type="entry name" value="CENTROMERE PROTEIN I"/>
    <property type="match status" value="1"/>
</dbReference>
<name>C5DFC6_LACTC</name>
<reference evidence="7 8" key="1">
    <citation type="journal article" date="2009" name="Genome Res.">
        <title>Comparative genomics of protoploid Saccharomycetaceae.</title>
        <authorList>
            <consortium name="The Genolevures Consortium"/>
            <person name="Souciet J.-L."/>
            <person name="Dujon B."/>
            <person name="Gaillardin C."/>
            <person name="Johnston M."/>
            <person name="Baret P.V."/>
            <person name="Cliften P."/>
            <person name="Sherman D.J."/>
            <person name="Weissenbach J."/>
            <person name="Westhof E."/>
            <person name="Wincker P."/>
            <person name="Jubin C."/>
            <person name="Poulain J."/>
            <person name="Barbe V."/>
            <person name="Segurens B."/>
            <person name="Artiguenave F."/>
            <person name="Anthouard V."/>
            <person name="Vacherie B."/>
            <person name="Val M.-E."/>
            <person name="Fulton R.S."/>
            <person name="Minx P."/>
            <person name="Wilson R."/>
            <person name="Durrens P."/>
            <person name="Jean G."/>
            <person name="Marck C."/>
            <person name="Martin T."/>
            <person name="Nikolski M."/>
            <person name="Rolland T."/>
            <person name="Seret M.-L."/>
            <person name="Casaregola S."/>
            <person name="Despons L."/>
            <person name="Fairhead C."/>
            <person name="Fischer G."/>
            <person name="Lafontaine I."/>
            <person name="Leh V."/>
            <person name="Lemaire M."/>
            <person name="de Montigny J."/>
            <person name="Neuveglise C."/>
            <person name="Thierry A."/>
            <person name="Blanc-Lenfle I."/>
            <person name="Bleykasten C."/>
            <person name="Diffels J."/>
            <person name="Fritsch E."/>
            <person name="Frangeul L."/>
            <person name="Goeffon A."/>
            <person name="Jauniaux N."/>
            <person name="Kachouri-Lafond R."/>
            <person name="Payen C."/>
            <person name="Potier S."/>
            <person name="Pribylova L."/>
            <person name="Ozanne C."/>
            <person name="Richard G.-F."/>
            <person name="Sacerdot C."/>
            <person name="Straub M.-L."/>
            <person name="Talla E."/>
        </authorList>
    </citation>
    <scope>NUCLEOTIDE SEQUENCE [LARGE SCALE GENOMIC DNA]</scope>
    <source>
        <strain evidence="8">ATCC 56472 / CBS 6340 / NRRL Y-8284</strain>
    </source>
</reference>
<evidence type="ECO:0000256" key="4">
    <source>
        <dbReference type="ARBA" id="ARBA00022454"/>
    </source>
</evidence>
<dbReference type="GO" id="GO:0000939">
    <property type="term" value="C:inner kinetochore"/>
    <property type="evidence" value="ECO:0007669"/>
    <property type="project" value="TreeGrafter"/>
</dbReference>
<dbReference type="KEGG" id="lth:KLTH0D14036g"/>
<dbReference type="CDD" id="cd22647">
    <property type="entry name" value="CTF3_NTD_HEAT"/>
    <property type="match status" value="1"/>
</dbReference>
<dbReference type="GO" id="GO:0000070">
    <property type="term" value="P:mitotic sister chromatid segregation"/>
    <property type="evidence" value="ECO:0007669"/>
    <property type="project" value="TreeGrafter"/>
</dbReference>
<dbReference type="RefSeq" id="XP_002553319.1">
    <property type="nucleotide sequence ID" value="XM_002553273.1"/>
</dbReference>
<evidence type="ECO:0000313" key="7">
    <source>
        <dbReference type="EMBL" id="CAR22881.1"/>
    </source>
</evidence>
<keyword evidence="4" id="KW-0158">Chromosome</keyword>
<evidence type="ECO:0000256" key="3">
    <source>
        <dbReference type="ARBA" id="ARBA00005470"/>
    </source>
</evidence>
<evidence type="ECO:0000256" key="6">
    <source>
        <dbReference type="ARBA" id="ARBA00023328"/>
    </source>
</evidence>
<dbReference type="Proteomes" id="UP000002036">
    <property type="component" value="Chromosome D"/>
</dbReference>
<organism evidence="7 8">
    <name type="scientific">Lachancea thermotolerans (strain ATCC 56472 / CBS 6340 / NRRL Y-8284)</name>
    <name type="common">Yeast</name>
    <name type="synonym">Kluyveromyces thermotolerans</name>
    <dbReference type="NCBI Taxonomy" id="559295"/>
    <lineage>
        <taxon>Eukaryota</taxon>
        <taxon>Fungi</taxon>
        <taxon>Dikarya</taxon>
        <taxon>Ascomycota</taxon>
        <taxon>Saccharomycotina</taxon>
        <taxon>Saccharomycetes</taxon>
        <taxon>Saccharomycetales</taxon>
        <taxon>Saccharomycetaceae</taxon>
        <taxon>Lachancea</taxon>
    </lineage>
</organism>
<evidence type="ECO:0000256" key="2">
    <source>
        <dbReference type="ARBA" id="ARBA00004584"/>
    </source>
</evidence>
<dbReference type="Pfam" id="PF07778">
    <property type="entry name" value="CENP-I"/>
    <property type="match status" value="1"/>
</dbReference>
<dbReference type="EMBL" id="CU928168">
    <property type="protein sequence ID" value="CAR22881.1"/>
    <property type="molecule type" value="Genomic_DNA"/>
</dbReference>
<sequence>MNTVDESFKELISYSKHSPLEVSACLSRIHSTVCTEGVSASVLDDVIVFLCESPLISVSTKVYLIHEALLPNGPVQSSTVFTILSHLGVRSFTNPHKRETHPDIQIELCKWLVQVYVLVDDVTVFSKTYSIWFQLWQFDYLQKWVTYLLFWTTTAEAVRPWRIQWLLETSLNTGYSNSKALATLLLEKFNIARPSQAIVDAISSVHCNRRRLKSLEFDSYDESFLSNWSKVLDHSRCISMPAFFDLISDHRSQIHLVATESKTERLQLSQAVPLNGVETVEKLVSSYYNITPPKNVEEVLPNGDRTVMIYLALLERRNPFWDRCLKWCELRLKSEVFASRNDPERTLETMKIVMLTLALYQTDPSISDEVRAENRITNLLRQMATQSRFSYIALLLAPPMTYVETTMARELTERLKLGSKLSAFYERCRHMLYFLWASIGTLVDKSLLRKLSSDFEETLRLINEDLSSCSSNRHVNMTLRLLIKVFSFILLRYKHMPDWDITSFYKLLEVLIITNDPLALCSIVEFFSKAREYVQEHSKDRSLVEIHNNAVLDVTNYLWRNKFKNNASFIGVPSDFIQKIIESLYSEDSEMSLKSWLTITSIPATSYCSLQILRSFERATASKISFTRLLTDKSYEAFKKQVSSEDWLDTIPTYYDLKLTILARMRFDRTYQNIPEFLFTFLRSLTGTQKSIQ</sequence>
<dbReference type="AlphaFoldDB" id="C5DFC6"/>
<comment type="similarity">
    <text evidence="3">Belongs to the CENP-I/CTF3 family.</text>
</comment>